<reference evidence="2" key="1">
    <citation type="submission" date="2021-02" db="EMBL/GenBank/DDBJ databases">
        <authorList>
            <person name="Dougan E. K."/>
            <person name="Rhodes N."/>
            <person name="Thang M."/>
            <person name="Chan C."/>
        </authorList>
    </citation>
    <scope>NUCLEOTIDE SEQUENCE</scope>
</reference>
<protein>
    <submittedName>
        <fullName evidence="2">Uncharacterized protein</fullName>
    </submittedName>
</protein>
<evidence type="ECO:0000313" key="2">
    <source>
        <dbReference type="EMBL" id="CAE8632691.1"/>
    </source>
</evidence>
<organism evidence="2 3">
    <name type="scientific">Polarella glacialis</name>
    <name type="common">Dinoflagellate</name>
    <dbReference type="NCBI Taxonomy" id="89957"/>
    <lineage>
        <taxon>Eukaryota</taxon>
        <taxon>Sar</taxon>
        <taxon>Alveolata</taxon>
        <taxon>Dinophyceae</taxon>
        <taxon>Suessiales</taxon>
        <taxon>Suessiaceae</taxon>
        <taxon>Polarella</taxon>
    </lineage>
</organism>
<feature type="region of interest" description="Disordered" evidence="1">
    <location>
        <begin position="208"/>
        <end position="245"/>
    </location>
</feature>
<accession>A0A813H4W7</accession>
<evidence type="ECO:0000256" key="1">
    <source>
        <dbReference type="SAM" id="MobiDB-lite"/>
    </source>
</evidence>
<sequence length="245" mass="26818">MVNPRPVLVKQIDLATELDAFCEERIRLARASLAAAGSDTAVGDDVRTLSVHYAADGSRSRTFKGSVAEMFEVDFEDFPFAPRTCKSYCREITKLAECSMAQHLSWVQKSKIPDGDRAIHEDELLSRVIDMAVTYDGLCIVNLACFELIVRRKQLLAEAHVRNPGAPSYEGAEHFMGTGSRPGGAIVVRELVDHVADRMAADARILKEKRKQNEYRQLQGGGEGRGRGRGRGGRGGPQTSAAEGN</sequence>
<dbReference type="AlphaFoldDB" id="A0A813H4W7"/>
<proteinExistence type="predicted"/>
<name>A0A813H4W7_POLGL</name>
<comment type="caution">
    <text evidence="2">The sequence shown here is derived from an EMBL/GenBank/DDBJ whole genome shotgun (WGS) entry which is preliminary data.</text>
</comment>
<keyword evidence="3" id="KW-1185">Reference proteome</keyword>
<dbReference type="Proteomes" id="UP000654075">
    <property type="component" value="Unassembled WGS sequence"/>
</dbReference>
<gene>
    <name evidence="2" type="ORF">PGLA1383_LOCUS48622</name>
</gene>
<evidence type="ECO:0000313" key="3">
    <source>
        <dbReference type="Proteomes" id="UP000654075"/>
    </source>
</evidence>
<dbReference type="OrthoDB" id="414118at2759"/>
<dbReference type="EMBL" id="CAJNNV010030502">
    <property type="protein sequence ID" value="CAE8632691.1"/>
    <property type="molecule type" value="Genomic_DNA"/>
</dbReference>